<geneLocation type="plasmid" evidence="1 2">
    <name>pLPU83d</name>
</geneLocation>
<dbReference type="KEGG" id="rhl:LPU83_pLPU83d_0861"/>
<keyword evidence="2" id="KW-1185">Reference proteome</keyword>
<keyword evidence="1" id="KW-0614">Plasmid</keyword>
<reference evidence="1" key="1">
    <citation type="submission" date="2013-11" db="EMBL/GenBank/DDBJ databases">
        <title>Draft genome sequence of the broad-host-range Rhizobium sp. LPU83 strain, a member of the low-genetic diversity Oregon-like Rhizobium sp. group.</title>
        <authorList>
            <person name="Wibberg D."/>
            <person name="Puehler A."/>
            <person name="Schlueter A."/>
        </authorList>
    </citation>
    <scope>NUCLEOTIDE SEQUENCE [LARGE SCALE GENOMIC DNA]</scope>
    <source>
        <strain evidence="1">LPU83</strain>
        <plasmid evidence="1">pLPU83d</plasmid>
    </source>
</reference>
<dbReference type="PATRIC" id="fig|348824.6.peg.6536"/>
<evidence type="ECO:0000313" key="2">
    <source>
        <dbReference type="Proteomes" id="UP000019443"/>
    </source>
</evidence>
<dbReference type="AlphaFoldDB" id="W6S7P8"/>
<organism evidence="1 2">
    <name type="scientific">Rhizobium favelukesii</name>
    <dbReference type="NCBI Taxonomy" id="348824"/>
    <lineage>
        <taxon>Bacteria</taxon>
        <taxon>Pseudomonadati</taxon>
        <taxon>Pseudomonadota</taxon>
        <taxon>Alphaproteobacteria</taxon>
        <taxon>Hyphomicrobiales</taxon>
        <taxon>Rhizobiaceae</taxon>
        <taxon>Rhizobium/Agrobacterium group</taxon>
        <taxon>Rhizobium</taxon>
    </lineage>
</organism>
<name>W6S7P8_9HYPH</name>
<sequence length="55" mass="6176">MDEAMAWAKRAPKFMSGKSEMEIRPFYEAADLAEFLTPEKLSTPREGERGKLGVA</sequence>
<evidence type="ECO:0000313" key="1">
    <source>
        <dbReference type="EMBL" id="CDM62231.1"/>
    </source>
</evidence>
<protein>
    <submittedName>
        <fullName evidence="1">Uncharacterized protein</fullName>
    </submittedName>
</protein>
<dbReference type="EMBL" id="HG916855">
    <property type="protein sequence ID" value="CDM62231.1"/>
    <property type="molecule type" value="Genomic_DNA"/>
</dbReference>
<dbReference type="HOGENOM" id="CLU_3029333_0_0_5"/>
<accession>W6S7P8</accession>
<dbReference type="Proteomes" id="UP000019443">
    <property type="component" value="Plasmid pLPU83d"/>
</dbReference>
<proteinExistence type="predicted"/>
<gene>
    <name evidence="1" type="ORF">LPU83_pLPU83d_0861</name>
</gene>